<dbReference type="RefSeq" id="WP_123641500.1">
    <property type="nucleotide sequence ID" value="NZ_ML119083.1"/>
</dbReference>
<name>A0A3N2R700_9RHOB</name>
<dbReference type="PANTHER" id="PTHR13887">
    <property type="entry name" value="GLUTATHIONE S-TRANSFERASE KAPPA"/>
    <property type="match status" value="1"/>
</dbReference>
<protein>
    <submittedName>
        <fullName evidence="3">DsbA family protein</fullName>
    </submittedName>
</protein>
<sequence>MTRTLPTLLLAAAFVAGGTWFLTRPGGGEESLEIGAAFAQDDAAEIDTSAIPDMVKGSADAPVTVIEYASFTCPHCATFHNEMLAEFEETYIDTGEVRMIYREVYFDLPGLWASMIARCGGEERFFGITEMIYERQRDWTQGDGAAIAESLRQIGLAAGLTGEQVDACFTDAEKAQTLIAWYEENAAEDNVTSTPSFVINGAKFEGNWSTGLMDAVAAAVGE</sequence>
<organism evidence="3 4">
    <name type="scientific">Histidinibacterium lentulum</name>
    <dbReference type="NCBI Taxonomy" id="2480588"/>
    <lineage>
        <taxon>Bacteria</taxon>
        <taxon>Pseudomonadati</taxon>
        <taxon>Pseudomonadota</taxon>
        <taxon>Alphaproteobacteria</taxon>
        <taxon>Rhodobacterales</taxon>
        <taxon>Paracoccaceae</taxon>
        <taxon>Histidinibacterium</taxon>
    </lineage>
</organism>
<evidence type="ECO:0000256" key="1">
    <source>
        <dbReference type="ARBA" id="ARBA00005791"/>
    </source>
</evidence>
<evidence type="ECO:0000313" key="3">
    <source>
        <dbReference type="EMBL" id="ROU03272.1"/>
    </source>
</evidence>
<accession>A0A3N2R700</accession>
<comment type="similarity">
    <text evidence="1">Belongs to the thioredoxin family. DsbA subfamily.</text>
</comment>
<reference evidence="3 4" key="1">
    <citation type="submission" date="2018-10" db="EMBL/GenBank/DDBJ databases">
        <title>Histidinibacterium lentulum gen. nov., sp. nov., a marine bacterium from the culture broth of Picochlorum sp. 122.</title>
        <authorList>
            <person name="Wang G."/>
        </authorList>
    </citation>
    <scope>NUCLEOTIDE SEQUENCE [LARGE SCALE GENOMIC DNA]</scope>
    <source>
        <strain evidence="3 4">B17</strain>
    </source>
</reference>
<proteinExistence type="inferred from homology"/>
<feature type="domain" description="Thioredoxin-like fold" evidence="2">
    <location>
        <begin position="52"/>
        <end position="208"/>
    </location>
</feature>
<dbReference type="SUPFAM" id="SSF52833">
    <property type="entry name" value="Thioredoxin-like"/>
    <property type="match status" value="1"/>
</dbReference>
<evidence type="ECO:0000259" key="2">
    <source>
        <dbReference type="Pfam" id="PF13462"/>
    </source>
</evidence>
<dbReference type="Pfam" id="PF13462">
    <property type="entry name" value="Thioredoxin_4"/>
    <property type="match status" value="1"/>
</dbReference>
<keyword evidence="4" id="KW-1185">Reference proteome</keyword>
<dbReference type="Proteomes" id="UP000268016">
    <property type="component" value="Unassembled WGS sequence"/>
</dbReference>
<dbReference type="OrthoDB" id="8478320at2"/>
<evidence type="ECO:0000313" key="4">
    <source>
        <dbReference type="Proteomes" id="UP000268016"/>
    </source>
</evidence>
<dbReference type="InterPro" id="IPR012336">
    <property type="entry name" value="Thioredoxin-like_fold"/>
</dbReference>
<dbReference type="PANTHER" id="PTHR13887:SF56">
    <property type="entry name" value="THIOREDOXIN-LIKE REDUCTASE RV2466C"/>
    <property type="match status" value="1"/>
</dbReference>
<dbReference type="InterPro" id="IPR036249">
    <property type="entry name" value="Thioredoxin-like_sf"/>
</dbReference>
<comment type="caution">
    <text evidence="3">The sequence shown here is derived from an EMBL/GenBank/DDBJ whole genome shotgun (WGS) entry which is preliminary data.</text>
</comment>
<gene>
    <name evidence="3" type="ORF">EAT49_06520</name>
</gene>
<dbReference type="Gene3D" id="3.40.30.10">
    <property type="entry name" value="Glutaredoxin"/>
    <property type="match status" value="1"/>
</dbReference>
<dbReference type="AlphaFoldDB" id="A0A3N2R700"/>
<dbReference type="EMBL" id="RDRB01000003">
    <property type="protein sequence ID" value="ROU03272.1"/>
    <property type="molecule type" value="Genomic_DNA"/>
</dbReference>